<comment type="function">
    <text evidence="6">Component of the Mediator complex, a coactivator involved in the regulated transcription of nearly all RNA polymerase II-dependent genes. Mediator functions as a bridge to convey information from gene-specific regulatory proteins to the basal RNA polymerase II transcription machinery. Mediator is recruited to promoters by direct interactions with regulatory proteins and serves as a scaffold for the assembly of a functional preinitiation complex with RNA polymerase II and the general transcription factors.</text>
</comment>
<dbReference type="GeneID" id="106175494"/>
<comment type="subcellular location">
    <subcellularLocation>
        <location evidence="1 6">Nucleus</location>
    </subcellularLocation>
</comment>
<comment type="similarity">
    <text evidence="2 6">Belongs to the Mediator complex subunit 20 family.</text>
</comment>
<dbReference type="PANTHER" id="PTHR12465:SF0">
    <property type="entry name" value="MEDIATOR OF RNA POLYMERASE II TRANSCRIPTION SUBUNIT 20"/>
    <property type="match status" value="1"/>
</dbReference>
<accession>A0A1S3JSI3</accession>
<protein>
    <recommendedName>
        <fullName evidence="3 6">Mediator of RNA polymerase II transcription subunit 20</fullName>
    </recommendedName>
    <alternativeName>
        <fullName evidence="5 6">Mediator complex subunit 20</fullName>
    </alternativeName>
</protein>
<gene>
    <name evidence="9" type="primary">LOC106175494</name>
    <name evidence="8" type="synonym">LOC106162564</name>
    <name evidence="6" type="synonym">MED20</name>
</gene>
<dbReference type="GO" id="GO:0006357">
    <property type="term" value="P:regulation of transcription by RNA polymerase II"/>
    <property type="evidence" value="ECO:0007669"/>
    <property type="project" value="InterPro"/>
</dbReference>
<dbReference type="RefSeq" id="XP_013412979.1">
    <property type="nucleotide sequence ID" value="XM_013557525.1"/>
</dbReference>
<keyword evidence="4 6" id="KW-0539">Nucleus</keyword>
<dbReference type="GO" id="GO:0016592">
    <property type="term" value="C:mediator complex"/>
    <property type="evidence" value="ECO:0007669"/>
    <property type="project" value="InterPro"/>
</dbReference>
<evidence type="ECO:0000313" key="8">
    <source>
        <dbReference type="RefSeq" id="XP_013395333.1"/>
    </source>
</evidence>
<organism evidence="7 9">
    <name type="scientific">Lingula anatina</name>
    <name type="common">Brachiopod</name>
    <name type="synonym">Lingula unguis</name>
    <dbReference type="NCBI Taxonomy" id="7574"/>
    <lineage>
        <taxon>Eukaryota</taxon>
        <taxon>Metazoa</taxon>
        <taxon>Spiralia</taxon>
        <taxon>Lophotrochozoa</taxon>
        <taxon>Brachiopoda</taxon>
        <taxon>Linguliformea</taxon>
        <taxon>Lingulata</taxon>
        <taxon>Lingulida</taxon>
        <taxon>Linguloidea</taxon>
        <taxon>Lingulidae</taxon>
        <taxon>Lingula</taxon>
    </lineage>
</organism>
<keyword evidence="6" id="KW-0010">Activator</keyword>
<dbReference type="KEGG" id="lak:106175494"/>
<dbReference type="InterPro" id="IPR013921">
    <property type="entry name" value="Mediator_Med20"/>
</dbReference>
<keyword evidence="7" id="KW-1185">Reference proteome</keyword>
<dbReference type="Pfam" id="PF08612">
    <property type="entry name" value="Med20"/>
    <property type="match status" value="1"/>
</dbReference>
<comment type="subunit">
    <text evidence="6">Component of the Mediator complex.</text>
</comment>
<dbReference type="GO" id="GO:0003713">
    <property type="term" value="F:transcription coactivator activity"/>
    <property type="evidence" value="ECO:0007669"/>
    <property type="project" value="TreeGrafter"/>
</dbReference>
<reference evidence="8 9" key="1">
    <citation type="submission" date="2025-04" db="UniProtKB">
        <authorList>
            <consortium name="RefSeq"/>
        </authorList>
    </citation>
    <scope>IDENTIFICATION</scope>
    <source>
        <tissue evidence="8 9">Gonads</tissue>
    </source>
</reference>
<keyword evidence="6" id="KW-0804">Transcription</keyword>
<evidence type="ECO:0000256" key="3">
    <source>
        <dbReference type="ARBA" id="ARBA00019690"/>
    </source>
</evidence>
<name>A0A1S3JSI3_LINAN</name>
<evidence type="ECO:0000313" key="9">
    <source>
        <dbReference type="RefSeq" id="XP_013412979.1"/>
    </source>
</evidence>
<evidence type="ECO:0000256" key="5">
    <source>
        <dbReference type="ARBA" id="ARBA00031954"/>
    </source>
</evidence>
<dbReference type="STRING" id="7574.A0A1S3JSI3"/>
<dbReference type="GeneID" id="106162564"/>
<sequence length="206" mass="23210">MGVVCVASYPVPEGKSGQQIVDVLQSRLEQLGAEKSGQFNVDCETYQSQVPSAQNRLVHLLHNSEQPATCFAVLDTGTCLVADNLFNLLMLKLKNFYPTRKGFKIESKGQRYSLGDFIIKIGSVTFGQNISFKGILVEVEYCPCMVPGDCWDLMKEFMQGFMGNCVENPSNYLKTKMDIMYTPADTIQQYLEHFKTFRKESLAVTR</sequence>
<evidence type="ECO:0000256" key="4">
    <source>
        <dbReference type="ARBA" id="ARBA00023242"/>
    </source>
</evidence>
<dbReference type="KEGG" id="lak:106162564"/>
<dbReference type="OrthoDB" id="1854899at2759"/>
<evidence type="ECO:0000256" key="2">
    <source>
        <dbReference type="ARBA" id="ARBA00010743"/>
    </source>
</evidence>
<evidence type="ECO:0000256" key="1">
    <source>
        <dbReference type="ARBA" id="ARBA00004123"/>
    </source>
</evidence>
<dbReference type="RefSeq" id="XP_013395333.1">
    <property type="nucleotide sequence ID" value="XM_013539879.2"/>
</dbReference>
<dbReference type="PANTHER" id="PTHR12465">
    <property type="entry name" value="UBIQUITIN SPECIFIC PROTEASE HOMOLOG 49"/>
    <property type="match status" value="1"/>
</dbReference>
<dbReference type="AlphaFoldDB" id="A0A1S3JSI3"/>
<evidence type="ECO:0000256" key="6">
    <source>
        <dbReference type="RuleBase" id="RU364152"/>
    </source>
</evidence>
<keyword evidence="6" id="KW-0805">Transcription regulation</keyword>
<dbReference type="Proteomes" id="UP000085678">
    <property type="component" value="Unplaced"/>
</dbReference>
<evidence type="ECO:0000313" key="7">
    <source>
        <dbReference type="Proteomes" id="UP000085678"/>
    </source>
</evidence>
<dbReference type="OMA" id="FFVDCET"/>
<proteinExistence type="inferred from homology"/>